<dbReference type="AlphaFoldDB" id="A0A9P8UEK3"/>
<dbReference type="GeneID" id="70132346"/>
<accession>A0A9P8UEK3</accession>
<dbReference type="RefSeq" id="XP_045954967.1">
    <property type="nucleotide sequence ID" value="XM_046103454.1"/>
</dbReference>
<evidence type="ECO:0000313" key="1">
    <source>
        <dbReference type="EMBL" id="KAH6648460.1"/>
    </source>
</evidence>
<sequence>MHFAVASSASGSFYKTPLSLSSLRCFCFCFRPVARLCWLRSTCAAIFSVQLASLNS</sequence>
<proteinExistence type="predicted"/>
<protein>
    <submittedName>
        <fullName evidence="1">Uncharacterized protein</fullName>
    </submittedName>
</protein>
<keyword evidence="2" id="KW-1185">Reference proteome</keyword>
<evidence type="ECO:0000313" key="2">
    <source>
        <dbReference type="Proteomes" id="UP000758603"/>
    </source>
</evidence>
<gene>
    <name evidence="1" type="ORF">BKA67DRAFT_574876</name>
</gene>
<reference evidence="1" key="1">
    <citation type="journal article" date="2021" name="Nat. Commun.">
        <title>Genetic determinants of endophytism in the Arabidopsis root mycobiome.</title>
        <authorList>
            <person name="Mesny F."/>
            <person name="Miyauchi S."/>
            <person name="Thiergart T."/>
            <person name="Pickel B."/>
            <person name="Atanasova L."/>
            <person name="Karlsson M."/>
            <person name="Huettel B."/>
            <person name="Barry K.W."/>
            <person name="Haridas S."/>
            <person name="Chen C."/>
            <person name="Bauer D."/>
            <person name="Andreopoulos W."/>
            <person name="Pangilinan J."/>
            <person name="LaButti K."/>
            <person name="Riley R."/>
            <person name="Lipzen A."/>
            <person name="Clum A."/>
            <person name="Drula E."/>
            <person name="Henrissat B."/>
            <person name="Kohler A."/>
            <person name="Grigoriev I.V."/>
            <person name="Martin F.M."/>
            <person name="Hacquard S."/>
        </authorList>
    </citation>
    <scope>NUCLEOTIDE SEQUENCE</scope>
    <source>
        <strain evidence="1">MPI-SDFR-AT-0073</strain>
    </source>
</reference>
<name>A0A9P8UEK3_9PEZI</name>
<organism evidence="1 2">
    <name type="scientific">Truncatella angustata</name>
    <dbReference type="NCBI Taxonomy" id="152316"/>
    <lineage>
        <taxon>Eukaryota</taxon>
        <taxon>Fungi</taxon>
        <taxon>Dikarya</taxon>
        <taxon>Ascomycota</taxon>
        <taxon>Pezizomycotina</taxon>
        <taxon>Sordariomycetes</taxon>
        <taxon>Xylariomycetidae</taxon>
        <taxon>Amphisphaeriales</taxon>
        <taxon>Sporocadaceae</taxon>
        <taxon>Truncatella</taxon>
    </lineage>
</organism>
<dbReference type="Proteomes" id="UP000758603">
    <property type="component" value="Unassembled WGS sequence"/>
</dbReference>
<dbReference type="EMBL" id="JAGPXC010000007">
    <property type="protein sequence ID" value="KAH6648460.1"/>
    <property type="molecule type" value="Genomic_DNA"/>
</dbReference>
<comment type="caution">
    <text evidence="1">The sequence shown here is derived from an EMBL/GenBank/DDBJ whole genome shotgun (WGS) entry which is preliminary data.</text>
</comment>